<reference evidence="3" key="1">
    <citation type="journal article" date="2015" name="Genome Announc.">
        <title>Draft Genome Sequence of a Heterotrophic Facultative Anaerobic Thermophilic Bacterium, Ardenticatena maritima Strain 110ST.</title>
        <authorList>
            <person name="Kawaichi S."/>
            <person name="Yoshida T."/>
            <person name="Sako Y."/>
            <person name="Nakamura R."/>
        </authorList>
    </citation>
    <scope>NUCLEOTIDE SEQUENCE [LARGE SCALE GENOMIC DNA]</scope>
    <source>
        <strain evidence="3">110S</strain>
    </source>
</reference>
<feature type="domain" description="AB hydrolase-1" evidence="2">
    <location>
        <begin position="34"/>
        <end position="133"/>
    </location>
</feature>
<dbReference type="PRINTS" id="PR00412">
    <property type="entry name" value="EPOXHYDRLASE"/>
</dbReference>
<dbReference type="STRING" id="872965.SE16_13690"/>
<evidence type="ECO:0000313" key="5">
    <source>
        <dbReference type="Proteomes" id="UP000037784"/>
    </source>
</evidence>
<dbReference type="InterPro" id="IPR000073">
    <property type="entry name" value="AB_hydrolase_1"/>
</dbReference>
<dbReference type="PATRIC" id="fig|872965.6.peg.2377"/>
<accession>A0A0M9UCH4</accession>
<organism evidence="3 5">
    <name type="scientific">Ardenticatena maritima</name>
    <dbReference type="NCBI Taxonomy" id="872965"/>
    <lineage>
        <taxon>Bacteria</taxon>
        <taxon>Bacillati</taxon>
        <taxon>Chloroflexota</taxon>
        <taxon>Ardenticatenia</taxon>
        <taxon>Ardenticatenales</taxon>
        <taxon>Ardenticatenaceae</taxon>
        <taxon>Ardenticatena</taxon>
    </lineage>
</organism>
<evidence type="ECO:0000313" key="3">
    <source>
        <dbReference type="EMBL" id="GAP62840.1"/>
    </source>
</evidence>
<name>A0A0M9UCH4_9CHLR</name>
<evidence type="ECO:0000313" key="4">
    <source>
        <dbReference type="EMBL" id="KPL86365.1"/>
    </source>
</evidence>
<dbReference type="OrthoDB" id="252464at2"/>
<dbReference type="InterPro" id="IPR000639">
    <property type="entry name" value="Epox_hydrolase-like"/>
</dbReference>
<comment type="caution">
    <text evidence="3">The sequence shown here is derived from an EMBL/GenBank/DDBJ whole genome shotgun (WGS) entry which is preliminary data.</text>
</comment>
<reference evidence="5" key="3">
    <citation type="submission" date="2015-08" db="EMBL/GenBank/DDBJ databases">
        <title>Draft Genome Sequence of a Heterotrophic Facultative Anaerobic Bacterium Ardenticatena maritima Strain 110S.</title>
        <authorList>
            <person name="Kawaichi S."/>
            <person name="Yoshida T."/>
            <person name="Sako Y."/>
            <person name="Nakamura R."/>
        </authorList>
    </citation>
    <scope>NUCLEOTIDE SEQUENCE [LARGE SCALE GENOMIC DNA]</scope>
    <source>
        <strain evidence="5">110S</strain>
    </source>
</reference>
<dbReference type="FunCoup" id="A0A0M9UCH4">
    <property type="interactions" value="10"/>
</dbReference>
<dbReference type="EMBL" id="BBZA01000087">
    <property type="protein sequence ID" value="GAP62840.1"/>
    <property type="molecule type" value="Genomic_DNA"/>
</dbReference>
<dbReference type="InterPro" id="IPR029058">
    <property type="entry name" value="AB_hydrolase_fold"/>
</dbReference>
<proteinExistence type="predicted"/>
<dbReference type="PANTHER" id="PTHR43798">
    <property type="entry name" value="MONOACYLGLYCEROL LIPASE"/>
    <property type="match status" value="1"/>
</dbReference>
<dbReference type="InterPro" id="IPR050266">
    <property type="entry name" value="AB_hydrolase_sf"/>
</dbReference>
<dbReference type="Pfam" id="PF00561">
    <property type="entry name" value="Abhydrolase_1"/>
    <property type="match status" value="1"/>
</dbReference>
<dbReference type="EMBL" id="LGKN01000009">
    <property type="protein sequence ID" value="KPL86365.1"/>
    <property type="molecule type" value="Genomic_DNA"/>
</dbReference>
<dbReference type="Proteomes" id="UP000037784">
    <property type="component" value="Unassembled WGS sequence"/>
</dbReference>
<dbReference type="GO" id="GO:0016020">
    <property type="term" value="C:membrane"/>
    <property type="evidence" value="ECO:0007669"/>
    <property type="project" value="TreeGrafter"/>
</dbReference>
<evidence type="ECO:0000256" key="1">
    <source>
        <dbReference type="ARBA" id="ARBA00022801"/>
    </source>
</evidence>
<keyword evidence="1 4" id="KW-0378">Hydrolase</keyword>
<dbReference type="SUPFAM" id="SSF53474">
    <property type="entry name" value="alpha/beta-Hydrolases"/>
    <property type="match status" value="1"/>
</dbReference>
<keyword evidence="5" id="KW-1185">Reference proteome</keyword>
<sequence>MSHIPHLDGITCRMVETPRGRFHLLERGPADGEPVVFVHGNVSSATFWEELMLALPPTYRAVAYDQRGYGESERLPVDATRGLRDFSDDLSALVDTLDLDTFHLIGHSMGGGVAMQYTIEHPERVRTLTVVCPVSPYGYGGTKGLEGERIWPDGAGSGAGVANPEFVQRLAAGDRSTESPASPRNVLRTFYGKAPFIHPREEALLDAMLSTAVGPDHYPGDSTPSAHWPGVAPGTRGINNTMAPIYCNLSGIVAITPKPPLLWVRGADDQIVSDASMFDIGYLGKLGLVPGWPGEDVYPPQPMVSQTRAVFQRYAEQGGRFREVVIEDAGHSPYLERPDEFQAAWFAWLDES</sequence>
<dbReference type="Proteomes" id="UP000050502">
    <property type="component" value="Unassembled WGS sequence"/>
</dbReference>
<evidence type="ECO:0000259" key="2">
    <source>
        <dbReference type="Pfam" id="PF00561"/>
    </source>
</evidence>
<dbReference type="PANTHER" id="PTHR43798:SF31">
    <property type="entry name" value="AB HYDROLASE SUPERFAMILY PROTEIN YCLE"/>
    <property type="match status" value="1"/>
</dbReference>
<reference evidence="4 6" key="2">
    <citation type="submission" date="2015-07" db="EMBL/GenBank/DDBJ databases">
        <title>Whole genome sequence of Ardenticatena maritima DSM 23922.</title>
        <authorList>
            <person name="Hemp J."/>
            <person name="Ward L.M."/>
            <person name="Pace L.A."/>
            <person name="Fischer W.W."/>
        </authorList>
    </citation>
    <scope>NUCLEOTIDE SEQUENCE [LARGE SCALE GENOMIC DNA]</scope>
    <source>
        <strain evidence="4 6">110S</strain>
    </source>
</reference>
<dbReference type="GO" id="GO:0016787">
    <property type="term" value="F:hydrolase activity"/>
    <property type="evidence" value="ECO:0007669"/>
    <property type="project" value="UniProtKB-KW"/>
</dbReference>
<gene>
    <name evidence="3" type="ORF">ARMA_1263</name>
    <name evidence="4" type="ORF">SE16_13690</name>
</gene>
<evidence type="ECO:0000313" key="6">
    <source>
        <dbReference type="Proteomes" id="UP000050502"/>
    </source>
</evidence>
<protein>
    <submittedName>
        <fullName evidence="4">Alpha/beta hydrolase</fullName>
    </submittedName>
</protein>
<dbReference type="Gene3D" id="3.40.50.1820">
    <property type="entry name" value="alpha/beta hydrolase"/>
    <property type="match status" value="1"/>
</dbReference>
<dbReference type="RefSeq" id="WP_054492734.1">
    <property type="nucleotide sequence ID" value="NZ_BBZA01000087.1"/>
</dbReference>
<dbReference type="PRINTS" id="PR00111">
    <property type="entry name" value="ABHYDROLASE"/>
</dbReference>
<dbReference type="AlphaFoldDB" id="A0A0M9UCH4"/>